<proteinExistence type="predicted"/>
<evidence type="ECO:0008006" key="3">
    <source>
        <dbReference type="Google" id="ProtNLM"/>
    </source>
</evidence>
<evidence type="ECO:0000313" key="2">
    <source>
        <dbReference type="Proteomes" id="UP000187181"/>
    </source>
</evidence>
<evidence type="ECO:0000313" key="1">
    <source>
        <dbReference type="EMBL" id="SIT73739.1"/>
    </source>
</evidence>
<gene>
    <name evidence="1" type="ORF">SAMN05444128_0023</name>
</gene>
<name>A0A1R3W7N5_9BACT</name>
<accession>A0A1R3W7N5</accession>
<dbReference type="SUPFAM" id="SSF48371">
    <property type="entry name" value="ARM repeat"/>
    <property type="match status" value="1"/>
</dbReference>
<keyword evidence="2" id="KW-1185">Reference proteome</keyword>
<dbReference type="EMBL" id="FTPP01000001">
    <property type="protein sequence ID" value="SIT73739.1"/>
    <property type="molecule type" value="Genomic_DNA"/>
</dbReference>
<dbReference type="Proteomes" id="UP000187181">
    <property type="component" value="Unassembled WGS sequence"/>
</dbReference>
<dbReference type="InterPro" id="IPR016024">
    <property type="entry name" value="ARM-type_fold"/>
</dbReference>
<reference evidence="2" key="1">
    <citation type="submission" date="2017-01" db="EMBL/GenBank/DDBJ databases">
        <authorList>
            <person name="Varghese N."/>
            <person name="Submissions S."/>
        </authorList>
    </citation>
    <scope>NUCLEOTIDE SEQUENCE [LARGE SCALE GENOMIC DNA]</scope>
    <source>
        <strain evidence="2">LP100</strain>
    </source>
</reference>
<dbReference type="AlphaFoldDB" id="A0A1R3W7N5"/>
<organism evidence="1 2">
    <name type="scientific">Pontibacter indicus</name>
    <dbReference type="NCBI Taxonomy" id="1317125"/>
    <lineage>
        <taxon>Bacteria</taxon>
        <taxon>Pseudomonadati</taxon>
        <taxon>Bacteroidota</taxon>
        <taxon>Cytophagia</taxon>
        <taxon>Cytophagales</taxon>
        <taxon>Hymenobacteraceae</taxon>
        <taxon>Pontibacter</taxon>
    </lineage>
</organism>
<dbReference type="OrthoDB" id="667893at2"/>
<protein>
    <recommendedName>
        <fullName evidence="3">DNA alkylation repair enzyme</fullName>
    </recommendedName>
</protein>
<sequence length="190" mass="21870">MEEEELLQKLSQPLGKLQIQELAAKTNSGKLSVQQLLVFSSSPKDRSVAFRAAWVLEYVAYTFPKQFLPYLPAFVDKLPAQHNQSCQRHYSKILMCCANPDANPLYKAAWRALPDREPVVETMFEWLINPRTPVAVKVNCLDVLVYLQPEFPWVKDELLAQTEFLMKDGSPAMLSRGKRILKRFFPRNGR</sequence>
<dbReference type="RefSeq" id="WP_076665503.1">
    <property type="nucleotide sequence ID" value="NZ_FTPP01000001.1"/>
</dbReference>
<dbReference type="STRING" id="1317125.SAMN05444128_0023"/>